<keyword evidence="1" id="KW-0812">Transmembrane</keyword>
<keyword evidence="1" id="KW-0472">Membrane</keyword>
<accession>A0A450WII3</accession>
<organism evidence="2">
    <name type="scientific">Candidatus Kentrum sp. LPFa</name>
    <dbReference type="NCBI Taxonomy" id="2126335"/>
    <lineage>
        <taxon>Bacteria</taxon>
        <taxon>Pseudomonadati</taxon>
        <taxon>Pseudomonadota</taxon>
        <taxon>Gammaproteobacteria</taxon>
        <taxon>Candidatus Kentrum</taxon>
    </lineage>
</organism>
<sequence length="120" mass="13825">MRRLEIIIKKSFWILYNLSGARHIVEMVWIRKPNAPDYEKPPTFLLWVIGLYAALYGIAATPTTRPPWIGPKIAWTPWFRKSLPATNRPSRTSFGRSPAFSGWKRLQSPVSAGRWRAISC</sequence>
<protein>
    <submittedName>
        <fullName evidence="2">Uncharacterized protein</fullName>
    </submittedName>
</protein>
<gene>
    <name evidence="2" type="ORF">BECKLPF1236B_GA0070989_11038</name>
</gene>
<proteinExistence type="predicted"/>
<keyword evidence="1" id="KW-1133">Transmembrane helix</keyword>
<reference evidence="2" key="1">
    <citation type="submission" date="2019-02" db="EMBL/GenBank/DDBJ databases">
        <authorList>
            <person name="Gruber-Vodicka R. H."/>
            <person name="Seah K. B. B."/>
        </authorList>
    </citation>
    <scope>NUCLEOTIDE SEQUENCE</scope>
    <source>
        <strain evidence="2">BECK_S313</strain>
    </source>
</reference>
<dbReference type="EMBL" id="CAADFK010000103">
    <property type="protein sequence ID" value="VFK16836.1"/>
    <property type="molecule type" value="Genomic_DNA"/>
</dbReference>
<dbReference type="AlphaFoldDB" id="A0A450WII3"/>
<name>A0A450WII3_9GAMM</name>
<evidence type="ECO:0000256" key="1">
    <source>
        <dbReference type="SAM" id="Phobius"/>
    </source>
</evidence>
<evidence type="ECO:0000313" key="2">
    <source>
        <dbReference type="EMBL" id="VFK16836.1"/>
    </source>
</evidence>
<feature type="transmembrane region" description="Helical" evidence="1">
    <location>
        <begin position="42"/>
        <end position="59"/>
    </location>
</feature>